<dbReference type="Pfam" id="PF23598">
    <property type="entry name" value="LRR_14"/>
    <property type="match status" value="1"/>
</dbReference>
<gene>
    <name evidence="5" type="ORF">SPRG_09954</name>
</gene>
<dbReference type="GeneID" id="24132091"/>
<dbReference type="InterPro" id="IPR055414">
    <property type="entry name" value="LRR_R13L4/SHOC2-like"/>
</dbReference>
<dbReference type="OMA" id="YCDHISD"/>
<proteinExistence type="predicted"/>
<dbReference type="SMART" id="SM00367">
    <property type="entry name" value="LRR_CC"/>
    <property type="match status" value="7"/>
</dbReference>
<dbReference type="InterPro" id="IPR032675">
    <property type="entry name" value="LRR_dom_sf"/>
</dbReference>
<dbReference type="VEuPathDB" id="FungiDB:SPRG_09954"/>
<evidence type="ECO:0000313" key="6">
    <source>
        <dbReference type="Proteomes" id="UP000030745"/>
    </source>
</evidence>
<reference evidence="5 6" key="1">
    <citation type="journal article" date="2013" name="PLoS Genet.">
        <title>Distinctive expansion of potential virulence genes in the genome of the oomycete fish pathogen Saprolegnia parasitica.</title>
        <authorList>
            <person name="Jiang R.H."/>
            <person name="de Bruijn I."/>
            <person name="Haas B.J."/>
            <person name="Belmonte R."/>
            <person name="Lobach L."/>
            <person name="Christie J."/>
            <person name="van den Ackerveken G."/>
            <person name="Bottin A."/>
            <person name="Bulone V."/>
            <person name="Diaz-Moreno S.M."/>
            <person name="Dumas B."/>
            <person name="Fan L."/>
            <person name="Gaulin E."/>
            <person name="Govers F."/>
            <person name="Grenville-Briggs L.J."/>
            <person name="Horner N.R."/>
            <person name="Levin J.Z."/>
            <person name="Mammella M."/>
            <person name="Meijer H.J."/>
            <person name="Morris P."/>
            <person name="Nusbaum C."/>
            <person name="Oome S."/>
            <person name="Phillips A.J."/>
            <person name="van Rooyen D."/>
            <person name="Rzeszutek E."/>
            <person name="Saraiva M."/>
            <person name="Secombes C.J."/>
            <person name="Seidl M.F."/>
            <person name="Snel B."/>
            <person name="Stassen J.H."/>
            <person name="Sykes S."/>
            <person name="Tripathy S."/>
            <person name="van den Berg H."/>
            <person name="Vega-Arreguin J.C."/>
            <person name="Wawra S."/>
            <person name="Young S.K."/>
            <person name="Zeng Q."/>
            <person name="Dieguez-Uribeondo J."/>
            <person name="Russ C."/>
            <person name="Tyler B.M."/>
            <person name="van West P."/>
        </authorList>
    </citation>
    <scope>NUCLEOTIDE SEQUENCE [LARGE SCALE GENOMIC DNA]</scope>
    <source>
        <strain evidence="5 6">CBS 223.65</strain>
    </source>
</reference>
<dbReference type="EMBL" id="KK583257">
    <property type="protein sequence ID" value="KDO23146.1"/>
    <property type="molecule type" value="Genomic_DNA"/>
</dbReference>
<dbReference type="InterPro" id="IPR050836">
    <property type="entry name" value="SDS22/Internalin_LRR"/>
</dbReference>
<dbReference type="STRING" id="695850.A0A067C9D6"/>
<keyword evidence="1" id="KW-0433">Leucine-rich repeat</keyword>
<keyword evidence="2" id="KW-0677">Repeat</keyword>
<name>A0A067C9D6_SAPPC</name>
<accession>A0A067C9D6</accession>
<dbReference type="KEGG" id="spar:SPRG_09954"/>
<dbReference type="Proteomes" id="UP000030745">
    <property type="component" value="Unassembled WGS sequence"/>
</dbReference>
<evidence type="ECO:0000256" key="1">
    <source>
        <dbReference type="ARBA" id="ARBA00022614"/>
    </source>
</evidence>
<protein>
    <recommendedName>
        <fullName evidence="7">F-box domain-containing protein</fullName>
    </recommendedName>
</protein>
<organism evidence="5 6">
    <name type="scientific">Saprolegnia parasitica (strain CBS 223.65)</name>
    <dbReference type="NCBI Taxonomy" id="695850"/>
    <lineage>
        <taxon>Eukaryota</taxon>
        <taxon>Sar</taxon>
        <taxon>Stramenopiles</taxon>
        <taxon>Oomycota</taxon>
        <taxon>Saprolegniomycetes</taxon>
        <taxon>Saprolegniales</taxon>
        <taxon>Saprolegniaceae</taxon>
        <taxon>Saprolegnia</taxon>
    </lineage>
</organism>
<dbReference type="OrthoDB" id="120976at2759"/>
<evidence type="ECO:0000259" key="3">
    <source>
        <dbReference type="Pfam" id="PF23598"/>
    </source>
</evidence>
<dbReference type="Gene3D" id="3.80.10.10">
    <property type="entry name" value="Ribonuclease Inhibitor"/>
    <property type="match status" value="3"/>
</dbReference>
<feature type="domain" description="Disease resistance R13L4/SHOC-2-like LRR" evidence="3">
    <location>
        <begin position="322"/>
        <end position="525"/>
    </location>
</feature>
<dbReference type="InterPro" id="IPR057207">
    <property type="entry name" value="FBXL15_LRR"/>
</dbReference>
<keyword evidence="6" id="KW-1185">Reference proteome</keyword>
<feature type="domain" description="F-box/LRR-repeat protein 15-like leucin rich repeat" evidence="4">
    <location>
        <begin position="151"/>
        <end position="267"/>
    </location>
</feature>
<dbReference type="PANTHER" id="PTHR46652:SF3">
    <property type="entry name" value="LEUCINE-RICH REPEAT-CONTAINING PROTEIN 9"/>
    <property type="match status" value="1"/>
</dbReference>
<evidence type="ECO:0000313" key="5">
    <source>
        <dbReference type="EMBL" id="KDO23146.1"/>
    </source>
</evidence>
<dbReference type="AlphaFoldDB" id="A0A067C9D6"/>
<dbReference type="SUPFAM" id="SSF52047">
    <property type="entry name" value="RNI-like"/>
    <property type="match status" value="2"/>
</dbReference>
<dbReference type="RefSeq" id="XP_012206098.1">
    <property type="nucleotide sequence ID" value="XM_012350708.1"/>
</dbReference>
<evidence type="ECO:0000259" key="4">
    <source>
        <dbReference type="Pfam" id="PF25372"/>
    </source>
</evidence>
<sequence>MGIVCSSAESVVESLDTPKLSRSKSLRHPQRRRRLSLGSSTLVELCLDRLAIELASAPTSVDTTALPSELFGALLRRLVAHEVLTVELFALLGESLPLGTRVDLSDCANVNEGWLQALAPSIAASLTHIDLTRCAGVETLGREPLVALRVAKLSHCKNLSPLALHPLSNATRLTVLHLAGCALLRNESLGHLWACTQLNELDLSQCTSISDTGLFVLPSSLRRLNLNHCSGISDRGVLAVVTGLVSLFSLNLGQCSITNGALAMLAVHAHQLQHLVLSGCRAVDQSGVNLLGSLTELVSFEASQCRLVQSPHTAWGSLTALDLSNSGVDEAGLAAIGSLETLTSLDVSQSQATATAFQYLKSLSRLRYLKAARTRLDDATFHILCEHLASLEDLHVAHTNVSDMGARSLPHLKRLRSLVLSTEGITYHSVSSVGSLHQLTSLDLFGASIADRGLECLASLQSLRRLVLCGGYLTDRGAGTLASSAPHLTELNVSHNRELRGAGVQCLAQLLGLKTLNVSNTSIDAASLVYLQPLQHLETLLACVFL</sequence>
<evidence type="ECO:0000256" key="2">
    <source>
        <dbReference type="ARBA" id="ARBA00022737"/>
    </source>
</evidence>
<dbReference type="PANTHER" id="PTHR46652">
    <property type="entry name" value="LEUCINE-RICH REPEAT AND IQ DOMAIN-CONTAINING PROTEIN 1-RELATED"/>
    <property type="match status" value="1"/>
</dbReference>
<evidence type="ECO:0008006" key="7">
    <source>
        <dbReference type="Google" id="ProtNLM"/>
    </source>
</evidence>
<dbReference type="Pfam" id="PF25372">
    <property type="entry name" value="DUF7885"/>
    <property type="match status" value="1"/>
</dbReference>
<dbReference type="InterPro" id="IPR006553">
    <property type="entry name" value="Leu-rich_rpt_Cys-con_subtyp"/>
</dbReference>